<dbReference type="Pfam" id="PF13176">
    <property type="entry name" value="TPR_7"/>
    <property type="match status" value="1"/>
</dbReference>
<evidence type="ECO:0000256" key="1">
    <source>
        <dbReference type="ARBA" id="ARBA00004496"/>
    </source>
</evidence>
<keyword evidence="4 6" id="KW-0802">TPR repeat</keyword>
<sequence>MLNILLISVLFISPNMKIIHTTIIFLFFICTKVGLSQNIQIDSLKAELQNSKEKDTTYLKLLINLADLHVKKNLNSTLNYAEQSIILSDSLGALKEKARSFHIKGIAIARHLSINEGLPYYLKAAELYKTLNYKRGSALCYNNLGIAYFNNGDYNQAIKYYSKAAKLREEIGLTNGYIKALFYIGLAYGEKGDYHGAVENFKKGLKASEDNNNLKQASKCLTALGNVYSHQGNYPLALEYHNRALAIAKKEKDDISISDALMSIGNVHIRLENFNKAIELHSEALKISKNNNDKNTASILNNLGEIYMSKKNYKKAHTLFNEALTKFSTKGNVGICLNNIANVYLAEKEYDTALQKFEKAKQICLSVENQRGLCDSFLGIAQVYFLKKKYDEALSYALKSRDLSNKLELVDVQKNGHQLLSKIYEKKGLHKKALESYQQYKILNDSLFNKKNIEKLAQLEADYKYKQALDSANIRELELTNTVSETNKNLVKTQRNYLWAVIGVLLISMVLGSVIFYQKLNHAKSKTQRIITEQKLLRSQMTPHFIFNSLSVLQGMILNKEEKKSVSYLSKFSKLMRITLENSRDKLVLLSHELFAVEHYLSLQNLENETYQYNITVNDSIDSNTFLVPPMLIQPFVENAIEHAFKNQQETKSIAINLNYSNENLICTITDNGIGIDAQKGVKNGNKISLSTAITSERLKIISKDLNVKGWVTIEDRQKYEAQGTLVTLVIPYKLVEAQ</sequence>
<dbReference type="InterPro" id="IPR003594">
    <property type="entry name" value="HATPase_dom"/>
</dbReference>
<evidence type="ECO:0000256" key="5">
    <source>
        <dbReference type="ARBA" id="ARBA00038253"/>
    </source>
</evidence>
<dbReference type="Pfam" id="PF06580">
    <property type="entry name" value="His_kinase"/>
    <property type="match status" value="1"/>
</dbReference>
<dbReference type="PROSITE" id="PS50293">
    <property type="entry name" value="TPR_REGION"/>
    <property type="match status" value="1"/>
</dbReference>
<dbReference type="InterPro" id="IPR011990">
    <property type="entry name" value="TPR-like_helical_dom_sf"/>
</dbReference>
<dbReference type="InterPro" id="IPR019734">
    <property type="entry name" value="TPR_rpt"/>
</dbReference>
<comment type="subcellular location">
    <subcellularLocation>
        <location evidence="1">Cytoplasm</location>
    </subcellularLocation>
</comment>
<dbReference type="Gene3D" id="1.25.40.10">
    <property type="entry name" value="Tetratricopeptide repeat domain"/>
    <property type="match status" value="3"/>
</dbReference>
<feature type="domain" description="Signal transduction histidine kinase internal region" evidence="9">
    <location>
        <begin position="533"/>
        <end position="606"/>
    </location>
</feature>
<dbReference type="InterPro" id="IPR006597">
    <property type="entry name" value="Sel1-like"/>
</dbReference>
<comment type="similarity">
    <text evidence="5">Belongs to the Rap family.</text>
</comment>
<dbReference type="GO" id="GO:0016020">
    <property type="term" value="C:membrane"/>
    <property type="evidence" value="ECO:0007669"/>
    <property type="project" value="InterPro"/>
</dbReference>
<dbReference type="Pfam" id="PF02518">
    <property type="entry name" value="HATPase_c"/>
    <property type="match status" value="1"/>
</dbReference>
<dbReference type="PANTHER" id="PTHR46630">
    <property type="entry name" value="TETRATRICOPEPTIDE REPEAT PROTEIN 29"/>
    <property type="match status" value="1"/>
</dbReference>
<proteinExistence type="inferred from homology"/>
<evidence type="ECO:0000259" key="8">
    <source>
        <dbReference type="Pfam" id="PF02518"/>
    </source>
</evidence>
<reference evidence="11" key="1">
    <citation type="journal article" date="2014" name="Genome Announc.">
        <title>Draft Genome Sequence of Marine Flavobacterium Jejuia pallidilutea Strain 11shimoA1 and Pigmentation Mutants.</title>
        <authorList>
            <person name="Takatani N."/>
            <person name="Nakanishi M."/>
            <person name="Meirelles P."/>
            <person name="Mino S."/>
            <person name="Suda W."/>
            <person name="Oshima K."/>
            <person name="Hattori M."/>
            <person name="Ohkuma M."/>
            <person name="Hosokawa M."/>
            <person name="Miyashita K."/>
            <person name="Thompson F.L."/>
            <person name="Niwa A."/>
            <person name="Sawabe T."/>
            <person name="Sawabe T."/>
        </authorList>
    </citation>
    <scope>NUCLEOTIDE SEQUENCE [LARGE SCALE GENOMIC DNA]</scope>
    <source>
        <strain evidence="11">JCM 19538</strain>
    </source>
</reference>
<comment type="caution">
    <text evidence="10">The sequence shown here is derived from an EMBL/GenBank/DDBJ whole genome shotgun (WGS) entry which is preliminary data.</text>
</comment>
<keyword evidence="2" id="KW-0963">Cytoplasm</keyword>
<dbReference type="InterPro" id="IPR036890">
    <property type="entry name" value="HATPase_C_sf"/>
</dbReference>
<keyword evidence="7" id="KW-0812">Transmembrane</keyword>
<gene>
    <name evidence="10" type="ORF">JCM19538_888</name>
</gene>
<organism evidence="10 11">
    <name type="scientific">Jejuia pallidilutea</name>
    <dbReference type="NCBI Taxonomy" id="504487"/>
    <lineage>
        <taxon>Bacteria</taxon>
        <taxon>Pseudomonadati</taxon>
        <taxon>Bacteroidota</taxon>
        <taxon>Flavobacteriia</taxon>
        <taxon>Flavobacteriales</taxon>
        <taxon>Flavobacteriaceae</taxon>
        <taxon>Jejuia</taxon>
    </lineage>
</organism>
<evidence type="ECO:0000256" key="2">
    <source>
        <dbReference type="ARBA" id="ARBA00022490"/>
    </source>
</evidence>
<dbReference type="SUPFAM" id="SSF48452">
    <property type="entry name" value="TPR-like"/>
    <property type="match status" value="2"/>
</dbReference>
<feature type="repeat" description="TPR" evidence="6">
    <location>
        <begin position="218"/>
        <end position="251"/>
    </location>
</feature>
<dbReference type="Proteomes" id="UP000030184">
    <property type="component" value="Unassembled WGS sequence"/>
</dbReference>
<dbReference type="EMBL" id="BBNY01000090">
    <property type="protein sequence ID" value="GAL90830.1"/>
    <property type="molecule type" value="Genomic_DNA"/>
</dbReference>
<dbReference type="SMART" id="SM00671">
    <property type="entry name" value="SEL1"/>
    <property type="match status" value="3"/>
</dbReference>
<evidence type="ECO:0000313" key="10">
    <source>
        <dbReference type="EMBL" id="GAL90830.1"/>
    </source>
</evidence>
<evidence type="ECO:0000256" key="6">
    <source>
        <dbReference type="PROSITE-ProRule" id="PRU00339"/>
    </source>
</evidence>
<keyword evidence="10" id="KW-0418">Kinase</keyword>
<dbReference type="GO" id="GO:0000155">
    <property type="term" value="F:phosphorelay sensor kinase activity"/>
    <property type="evidence" value="ECO:0007669"/>
    <property type="project" value="InterPro"/>
</dbReference>
<dbReference type="AlphaFoldDB" id="A0A098LV95"/>
<dbReference type="Pfam" id="PF13424">
    <property type="entry name" value="TPR_12"/>
    <property type="match status" value="3"/>
</dbReference>
<keyword evidence="7" id="KW-0472">Membrane</keyword>
<evidence type="ECO:0000256" key="4">
    <source>
        <dbReference type="ARBA" id="ARBA00022803"/>
    </source>
</evidence>
<keyword evidence="7" id="KW-1133">Transmembrane helix</keyword>
<dbReference type="PANTHER" id="PTHR46630:SF1">
    <property type="entry name" value="TETRATRICOPEPTIDE REPEAT PROTEIN 29"/>
    <property type="match status" value="1"/>
</dbReference>
<keyword evidence="11" id="KW-1185">Reference proteome</keyword>
<keyword evidence="10" id="KW-0808">Transferase</keyword>
<dbReference type="Gene3D" id="3.30.565.10">
    <property type="entry name" value="Histidine kinase-like ATPase, C-terminal domain"/>
    <property type="match status" value="1"/>
</dbReference>
<protein>
    <submittedName>
        <fullName evidence="10">Two-component sensor histidine kinase</fullName>
    </submittedName>
</protein>
<dbReference type="InterPro" id="IPR010559">
    <property type="entry name" value="Sig_transdc_His_kin_internal"/>
</dbReference>
<evidence type="ECO:0000256" key="3">
    <source>
        <dbReference type="ARBA" id="ARBA00022737"/>
    </source>
</evidence>
<name>A0A098LV95_9FLAO</name>
<feature type="repeat" description="TPR" evidence="6">
    <location>
        <begin position="178"/>
        <end position="211"/>
    </location>
</feature>
<feature type="repeat" description="TPR" evidence="6">
    <location>
        <begin position="297"/>
        <end position="330"/>
    </location>
</feature>
<feature type="transmembrane region" description="Helical" evidence="7">
    <location>
        <begin position="497"/>
        <end position="517"/>
    </location>
</feature>
<evidence type="ECO:0000256" key="7">
    <source>
        <dbReference type="SAM" id="Phobius"/>
    </source>
</evidence>
<feature type="repeat" description="TPR" evidence="6">
    <location>
        <begin position="138"/>
        <end position="171"/>
    </location>
</feature>
<accession>A0A098LV95</accession>
<dbReference type="SUPFAM" id="SSF55874">
    <property type="entry name" value="ATPase domain of HSP90 chaperone/DNA topoisomerase II/histidine kinase"/>
    <property type="match status" value="1"/>
</dbReference>
<dbReference type="SMART" id="SM00028">
    <property type="entry name" value="TPR"/>
    <property type="match status" value="7"/>
</dbReference>
<feature type="repeat" description="TPR" evidence="6">
    <location>
        <begin position="258"/>
        <end position="291"/>
    </location>
</feature>
<evidence type="ECO:0000259" key="9">
    <source>
        <dbReference type="Pfam" id="PF06580"/>
    </source>
</evidence>
<evidence type="ECO:0000313" key="11">
    <source>
        <dbReference type="Proteomes" id="UP000030184"/>
    </source>
</evidence>
<dbReference type="InterPro" id="IPR051476">
    <property type="entry name" value="Bac_ResReg_Asp_Phosphatase"/>
</dbReference>
<keyword evidence="3" id="KW-0677">Repeat</keyword>
<dbReference type="PROSITE" id="PS50005">
    <property type="entry name" value="TPR"/>
    <property type="match status" value="5"/>
</dbReference>
<feature type="domain" description="Histidine kinase/HSP90-like ATPase" evidence="8">
    <location>
        <begin position="633"/>
        <end position="733"/>
    </location>
</feature>
<dbReference type="GO" id="GO:0005737">
    <property type="term" value="C:cytoplasm"/>
    <property type="evidence" value="ECO:0007669"/>
    <property type="project" value="UniProtKB-SubCell"/>
</dbReference>